<dbReference type="EMBL" id="AGZR01000006">
    <property type="protein sequence ID" value="EPD32787.1"/>
    <property type="molecule type" value="Genomic_DNA"/>
</dbReference>
<dbReference type="Proteomes" id="UP000014417">
    <property type="component" value="Unassembled WGS sequence"/>
</dbReference>
<gene>
    <name evidence="4" type="ORF">HMPREF9306_01094</name>
</gene>
<comment type="caution">
    <text evidence="4">The sequence shown here is derived from an EMBL/GenBank/DDBJ whole genome shotgun (WGS) entry which is preliminary data.</text>
</comment>
<feature type="domain" description="SpaA-like prealbumin fold" evidence="2">
    <location>
        <begin position="493"/>
        <end position="566"/>
    </location>
</feature>
<feature type="domain" description="SpaA-like prealbumin fold" evidence="2">
    <location>
        <begin position="582"/>
        <end position="677"/>
    </location>
</feature>
<dbReference type="Pfam" id="PF20674">
    <property type="entry name" value="SpaA_3"/>
    <property type="match status" value="1"/>
</dbReference>
<sequence>MNPCGDGFYSMSSGAGEINLIKASGGYEHIGRVQWLNDKNGGPLPGEKKFGYDALAIAADGSMWHIEIDGLTTPGANPPTVIRHGMLSDSTKDGYQTIKQYRLTNPSMPIKGGTMTPDGKYIMVGDAGTAANAFSGTGSLLRLFLFDPATENLSMLGDIADKNLSTSKFSDLAFDKQGNLYLLSAAAEGRKHSDGVNLPPKKTLVHIFRINAQDFQSAQKKAVVKKLVEGKKATNDLKAQDLKLQELKSTQLRDIVLNTPSFEIGGLAFGGNGEFYLGGLYSGQNVAAERPISSVYQVNISSGEFMNGGKPIFQAPRAANKPDGRPDYNGKWADQQIVDLEGCPANIPTITVNKNIVERVHSSDQFEVTVREKIPTQSISGGTGQSTVVTTGSGTGPQPNSLALLRQTGSPYILEERMADGSKSKLDDYKSNWSCVSEDGVSIPVKASSLNSGVLQTEVTPAVGGMVACTVTNSPKTTSVSVLKYDGYWFEDDKYKEEIVPGAKFNICQDQNANGKCDSTEPLLGEKVSTNEAITWNNLFVGKKYVLYEVEAPQGYIRAANLAFDATSGELIKIVPNKRMTGTVTWQKKAAGSEKLLKGSVWTLSSGDQKVADISDCVEKDAAKCGSGRWADKDPEAGKFKIEGFQWADYKLSEKSAPLGYVKTDKIYEFGFNKDNVSVPMDLGAIENEMREGPIMPMAGGWAEQFFRIAGITVLAGAAAACCVLAVRRRKSGVKAG</sequence>
<dbReference type="Pfam" id="PF17802">
    <property type="entry name" value="SpaA"/>
    <property type="match status" value="2"/>
</dbReference>
<dbReference type="STRING" id="883161.HMPREF9306_01094"/>
<dbReference type="HOGENOM" id="CLU_319500_0_0_11"/>
<protein>
    <recommendedName>
        <fullName evidence="6">Prealbumin-like fold domain-containing protein</fullName>
    </recommendedName>
</protein>
<evidence type="ECO:0000256" key="1">
    <source>
        <dbReference type="SAM" id="Phobius"/>
    </source>
</evidence>
<dbReference type="Gene3D" id="2.60.40.10">
    <property type="entry name" value="Immunoglobulins"/>
    <property type="match status" value="2"/>
</dbReference>
<dbReference type="AlphaFoldDB" id="S2WJI3"/>
<evidence type="ECO:0000259" key="2">
    <source>
        <dbReference type="Pfam" id="PF17802"/>
    </source>
</evidence>
<dbReference type="InterPro" id="IPR013783">
    <property type="entry name" value="Ig-like_fold"/>
</dbReference>
<evidence type="ECO:0000313" key="5">
    <source>
        <dbReference type="Proteomes" id="UP000014417"/>
    </source>
</evidence>
<evidence type="ECO:0000259" key="3">
    <source>
        <dbReference type="Pfam" id="PF20674"/>
    </source>
</evidence>
<keyword evidence="5" id="KW-1185">Reference proteome</keyword>
<feature type="domain" description="SpaA-like prealbumin fold" evidence="3">
    <location>
        <begin position="349"/>
        <end position="475"/>
    </location>
</feature>
<organism evidence="4 5">
    <name type="scientific">Propionimicrobium lymphophilum ACS-093-V-SCH5</name>
    <dbReference type="NCBI Taxonomy" id="883161"/>
    <lineage>
        <taxon>Bacteria</taxon>
        <taxon>Bacillati</taxon>
        <taxon>Actinomycetota</taxon>
        <taxon>Actinomycetes</taxon>
        <taxon>Propionibacteriales</taxon>
        <taxon>Propionibacteriaceae</taxon>
        <taxon>Propionimicrobium</taxon>
    </lineage>
</organism>
<proteinExistence type="predicted"/>
<feature type="transmembrane region" description="Helical" evidence="1">
    <location>
        <begin position="706"/>
        <end position="727"/>
    </location>
</feature>
<evidence type="ECO:0000313" key="4">
    <source>
        <dbReference type="EMBL" id="EPD32787.1"/>
    </source>
</evidence>
<evidence type="ECO:0008006" key="6">
    <source>
        <dbReference type="Google" id="ProtNLM"/>
    </source>
</evidence>
<dbReference type="InterPro" id="IPR041033">
    <property type="entry name" value="SpaA_PFL_dom_1"/>
</dbReference>
<name>S2WJI3_9ACTN</name>
<dbReference type="GO" id="GO:0005975">
    <property type="term" value="P:carbohydrate metabolic process"/>
    <property type="evidence" value="ECO:0007669"/>
    <property type="project" value="UniProtKB-ARBA"/>
</dbReference>
<reference evidence="4 5" key="1">
    <citation type="submission" date="2013-04" db="EMBL/GenBank/DDBJ databases">
        <title>The Genome Sequence of Propionimicrobium lymphophilum ACS-093-V-SCH5.</title>
        <authorList>
            <consortium name="The Broad Institute Genomics Platform"/>
            <person name="Earl A."/>
            <person name="Ward D."/>
            <person name="Feldgarden M."/>
            <person name="Gevers D."/>
            <person name="Saerens B."/>
            <person name="Vaneechoutte M."/>
            <person name="Walker B."/>
            <person name="Young S."/>
            <person name="Zeng Q."/>
            <person name="Gargeya S."/>
            <person name="Fitzgerald M."/>
            <person name="Haas B."/>
            <person name="Abouelleil A."/>
            <person name="Allen A.W."/>
            <person name="Alvarado L."/>
            <person name="Arachchi H.M."/>
            <person name="Berlin A.M."/>
            <person name="Chapman S.B."/>
            <person name="Gainer-Dewar J."/>
            <person name="Goldberg J."/>
            <person name="Griggs A."/>
            <person name="Gujja S."/>
            <person name="Hansen M."/>
            <person name="Howarth C."/>
            <person name="Imamovic A."/>
            <person name="Ireland A."/>
            <person name="Larimer J."/>
            <person name="McCowan C."/>
            <person name="Murphy C."/>
            <person name="Pearson M."/>
            <person name="Poon T.W."/>
            <person name="Priest M."/>
            <person name="Roberts A."/>
            <person name="Saif S."/>
            <person name="Shea T."/>
            <person name="Sisk P."/>
            <person name="Sykes S."/>
            <person name="Wortman J."/>
            <person name="Nusbaum C."/>
            <person name="Birren B."/>
        </authorList>
    </citation>
    <scope>NUCLEOTIDE SEQUENCE [LARGE SCALE GENOMIC DNA]</scope>
    <source>
        <strain evidence="4 5">ACS-093-V-SCH5</strain>
    </source>
</reference>
<dbReference type="SUPFAM" id="SSF82171">
    <property type="entry name" value="DPP6 N-terminal domain-like"/>
    <property type="match status" value="1"/>
</dbReference>
<keyword evidence="1" id="KW-1133">Transmembrane helix</keyword>
<accession>S2WJI3</accession>
<dbReference type="InterPro" id="IPR048834">
    <property type="entry name" value="SpaA_pre-album"/>
</dbReference>
<keyword evidence="1" id="KW-0472">Membrane</keyword>
<keyword evidence="1" id="KW-0812">Transmembrane</keyword>